<keyword evidence="1" id="KW-0472">Membrane</keyword>
<organism evidence="2 3">
    <name type="scientific">Aspergillus pseudotamarii</name>
    <dbReference type="NCBI Taxonomy" id="132259"/>
    <lineage>
        <taxon>Eukaryota</taxon>
        <taxon>Fungi</taxon>
        <taxon>Dikarya</taxon>
        <taxon>Ascomycota</taxon>
        <taxon>Pezizomycotina</taxon>
        <taxon>Eurotiomycetes</taxon>
        <taxon>Eurotiomycetidae</taxon>
        <taxon>Eurotiales</taxon>
        <taxon>Aspergillaceae</taxon>
        <taxon>Aspergillus</taxon>
        <taxon>Aspergillus subgen. Circumdati</taxon>
    </lineage>
</organism>
<accession>A0A5N6SKR6</accession>
<name>A0A5N6SKR6_ASPPS</name>
<keyword evidence="1" id="KW-0812">Transmembrane</keyword>
<reference evidence="2 3" key="1">
    <citation type="submission" date="2019-04" db="EMBL/GenBank/DDBJ databases">
        <title>Friends and foes A comparative genomics study of 23 Aspergillus species from section Flavi.</title>
        <authorList>
            <consortium name="DOE Joint Genome Institute"/>
            <person name="Kjaerbolling I."/>
            <person name="Vesth T."/>
            <person name="Frisvad J.C."/>
            <person name="Nybo J.L."/>
            <person name="Theobald S."/>
            <person name="Kildgaard S."/>
            <person name="Isbrandt T."/>
            <person name="Kuo A."/>
            <person name="Sato A."/>
            <person name="Lyhne E.K."/>
            <person name="Kogle M.E."/>
            <person name="Wiebenga A."/>
            <person name="Kun R.S."/>
            <person name="Lubbers R.J."/>
            <person name="Makela M.R."/>
            <person name="Barry K."/>
            <person name="Chovatia M."/>
            <person name="Clum A."/>
            <person name="Daum C."/>
            <person name="Haridas S."/>
            <person name="He G."/>
            <person name="LaButti K."/>
            <person name="Lipzen A."/>
            <person name="Mondo S."/>
            <person name="Riley R."/>
            <person name="Salamov A."/>
            <person name="Simmons B.A."/>
            <person name="Magnuson J.K."/>
            <person name="Henrissat B."/>
            <person name="Mortensen U.H."/>
            <person name="Larsen T.O."/>
            <person name="Devries R.P."/>
            <person name="Grigoriev I.V."/>
            <person name="Machida M."/>
            <person name="Baker S.E."/>
            <person name="Andersen M.R."/>
        </authorList>
    </citation>
    <scope>NUCLEOTIDE SEQUENCE [LARGE SCALE GENOMIC DNA]</scope>
    <source>
        <strain evidence="2 3">CBS 117625</strain>
    </source>
</reference>
<keyword evidence="1" id="KW-1133">Transmembrane helix</keyword>
<keyword evidence="3" id="KW-1185">Reference proteome</keyword>
<evidence type="ECO:0000313" key="2">
    <source>
        <dbReference type="EMBL" id="KAE8135155.1"/>
    </source>
</evidence>
<feature type="transmembrane region" description="Helical" evidence="1">
    <location>
        <begin position="47"/>
        <end position="66"/>
    </location>
</feature>
<gene>
    <name evidence="2" type="ORF">BDV38DRAFT_253035</name>
</gene>
<dbReference type="EMBL" id="ML743596">
    <property type="protein sequence ID" value="KAE8135155.1"/>
    <property type="molecule type" value="Genomic_DNA"/>
</dbReference>
<dbReference type="Proteomes" id="UP000325672">
    <property type="component" value="Unassembled WGS sequence"/>
</dbReference>
<proteinExistence type="predicted"/>
<evidence type="ECO:0000256" key="1">
    <source>
        <dbReference type="SAM" id="Phobius"/>
    </source>
</evidence>
<dbReference type="GeneID" id="43639413"/>
<evidence type="ECO:0000313" key="3">
    <source>
        <dbReference type="Proteomes" id="UP000325672"/>
    </source>
</evidence>
<dbReference type="AlphaFoldDB" id="A0A5N6SKR6"/>
<dbReference type="RefSeq" id="XP_031911218.1">
    <property type="nucleotide sequence ID" value="XM_032055203.1"/>
</dbReference>
<protein>
    <submittedName>
        <fullName evidence="2">Uncharacterized protein</fullName>
    </submittedName>
</protein>
<sequence length="76" mass="8940">MGRLSRLQFLGVAITFHLRSTLCTFHFRRLLCEPRRRRYGRPTASRLPVNALCFFVGMLYVHKLIVNGRFNLSGNW</sequence>